<dbReference type="AlphaFoldDB" id="A0A6N8SBI4"/>
<feature type="domain" description="ABC transporter substrate-binding protein PnrA-like" evidence="8">
    <location>
        <begin position="35"/>
        <end position="326"/>
    </location>
</feature>
<feature type="signal peptide" evidence="7">
    <location>
        <begin position="1"/>
        <end position="31"/>
    </location>
</feature>
<reference evidence="9 10" key="1">
    <citation type="submission" date="2019-12" db="EMBL/GenBank/DDBJ databases">
        <title>Shinella kummerowiae sp. nov., a symbiotic bacterium isolated from root nodules of the herbal legume Kummerowia stipulacea.</title>
        <authorList>
            <person name="Gao J."/>
        </authorList>
    </citation>
    <scope>NUCLEOTIDE SEQUENCE [LARGE SCALE GENOMIC DNA]</scope>
    <source>
        <strain evidence="9 10">CCBAU 25048</strain>
    </source>
</reference>
<keyword evidence="5" id="KW-0472">Membrane</keyword>
<dbReference type="Proteomes" id="UP000435802">
    <property type="component" value="Unassembled WGS sequence"/>
</dbReference>
<evidence type="ECO:0000256" key="5">
    <source>
        <dbReference type="ARBA" id="ARBA00023136"/>
    </source>
</evidence>
<dbReference type="OrthoDB" id="9776364at2"/>
<evidence type="ECO:0000259" key="8">
    <source>
        <dbReference type="Pfam" id="PF02608"/>
    </source>
</evidence>
<evidence type="ECO:0000256" key="7">
    <source>
        <dbReference type="SAM" id="SignalP"/>
    </source>
</evidence>
<proteinExistence type="inferred from homology"/>
<dbReference type="InterPro" id="IPR006311">
    <property type="entry name" value="TAT_signal"/>
</dbReference>
<dbReference type="PROSITE" id="PS51318">
    <property type="entry name" value="TAT"/>
    <property type="match status" value="1"/>
</dbReference>
<protein>
    <submittedName>
        <fullName evidence="9">BMP family ABC transporter substrate-binding protein</fullName>
    </submittedName>
</protein>
<dbReference type="PANTHER" id="PTHR34296">
    <property type="entry name" value="TRANSCRIPTIONAL ACTIVATOR PROTEIN MED"/>
    <property type="match status" value="1"/>
</dbReference>
<name>A0A6N8SBI4_9HYPH</name>
<dbReference type="InterPro" id="IPR028082">
    <property type="entry name" value="Peripla_BP_I"/>
</dbReference>
<dbReference type="CDD" id="cd06304">
    <property type="entry name" value="PBP1_BmpA_Med_PnrA-like"/>
    <property type="match status" value="1"/>
</dbReference>
<organism evidence="9 10">
    <name type="scientific">Shinella kummerowiae</name>
    <dbReference type="NCBI Taxonomy" id="417745"/>
    <lineage>
        <taxon>Bacteria</taxon>
        <taxon>Pseudomonadati</taxon>
        <taxon>Pseudomonadota</taxon>
        <taxon>Alphaproteobacteria</taxon>
        <taxon>Hyphomicrobiales</taxon>
        <taxon>Rhizobiaceae</taxon>
        <taxon>Shinella</taxon>
    </lineage>
</organism>
<comment type="caution">
    <text evidence="9">The sequence shown here is derived from an EMBL/GenBank/DDBJ whole genome shotgun (WGS) entry which is preliminary data.</text>
</comment>
<comment type="similarity">
    <text evidence="2">Belongs to the BMP lipoprotein family.</text>
</comment>
<evidence type="ECO:0000256" key="4">
    <source>
        <dbReference type="ARBA" id="ARBA00022729"/>
    </source>
</evidence>
<keyword evidence="3" id="KW-1003">Cell membrane</keyword>
<evidence type="ECO:0000313" key="9">
    <source>
        <dbReference type="EMBL" id="MXN45807.1"/>
    </source>
</evidence>
<accession>A0A6N8SBI4</accession>
<dbReference type="Gene3D" id="3.40.50.2300">
    <property type="match status" value="2"/>
</dbReference>
<gene>
    <name evidence="9" type="ORF">GR138_11440</name>
</gene>
<dbReference type="GO" id="GO:0005886">
    <property type="term" value="C:plasma membrane"/>
    <property type="evidence" value="ECO:0007669"/>
    <property type="project" value="UniProtKB-SubCell"/>
</dbReference>
<evidence type="ECO:0000256" key="1">
    <source>
        <dbReference type="ARBA" id="ARBA00004193"/>
    </source>
</evidence>
<comment type="subcellular location">
    <subcellularLocation>
        <location evidence="1">Cell membrane</location>
        <topology evidence="1">Lipid-anchor</topology>
    </subcellularLocation>
</comment>
<keyword evidence="4 7" id="KW-0732">Signal</keyword>
<dbReference type="Pfam" id="PF02608">
    <property type="entry name" value="Bmp"/>
    <property type="match status" value="1"/>
</dbReference>
<dbReference type="RefSeq" id="WP_160859384.1">
    <property type="nucleotide sequence ID" value="NZ_WUMK01000004.1"/>
</dbReference>
<evidence type="ECO:0000256" key="2">
    <source>
        <dbReference type="ARBA" id="ARBA00008610"/>
    </source>
</evidence>
<evidence type="ECO:0000256" key="6">
    <source>
        <dbReference type="ARBA" id="ARBA00023288"/>
    </source>
</evidence>
<evidence type="ECO:0000256" key="3">
    <source>
        <dbReference type="ARBA" id="ARBA00022475"/>
    </source>
</evidence>
<dbReference type="InterPro" id="IPR050957">
    <property type="entry name" value="BMP_lipoprotein"/>
</dbReference>
<dbReference type="InterPro" id="IPR003760">
    <property type="entry name" value="PnrA-like"/>
</dbReference>
<dbReference type="SUPFAM" id="SSF53822">
    <property type="entry name" value="Periplasmic binding protein-like I"/>
    <property type="match status" value="1"/>
</dbReference>
<keyword evidence="6" id="KW-0449">Lipoprotein</keyword>
<sequence length="330" mass="35045">MKKTAFSRRSLLASTFALALAGSIWQAPAHAGDFKMGLLVPGSVAEEGWNRIAYDALKRVENELGAKISYVELADNPAAFEKAFRDYASQGYQVVLGHGFQFQDAALTTAEEFPDTVFLISSSSVHEGKVIGLNTDASQPFYLMGVIAATMGKGAGLIGGMEIPPIAHAFEGFRRGVESVKPDFPVSTVFINSFTDAGAAKEAAVSMMSQGADFVVPNANAAGLGVIQAAREAGAQSGTFSVYSDHTDVAPKNILGTFIADYGQGIVRIVSGIRDGAVPQSNVDFGLKDKDVIKFTFNDEAARTIPQDLRKHLEEVSAKIAASEIQTRAK</sequence>
<dbReference type="PANTHER" id="PTHR34296:SF2">
    <property type="entry name" value="ABC TRANSPORTER GUANOSINE-BINDING PROTEIN NUPN"/>
    <property type="match status" value="1"/>
</dbReference>
<feature type="chain" id="PRO_5026888034" evidence="7">
    <location>
        <begin position="32"/>
        <end position="330"/>
    </location>
</feature>
<keyword evidence="10" id="KW-1185">Reference proteome</keyword>
<evidence type="ECO:0000313" key="10">
    <source>
        <dbReference type="Proteomes" id="UP000435802"/>
    </source>
</evidence>
<dbReference type="EMBL" id="WUMK01000004">
    <property type="protein sequence ID" value="MXN45807.1"/>
    <property type="molecule type" value="Genomic_DNA"/>
</dbReference>